<gene>
    <name evidence="2" type="ORF">HBR001_LOCUS7442</name>
</gene>
<sequence>MSAAAAATEEEEEGNVPVALCAISIAVILSFQFILSTGHRPAKPSDHVARDRSDLHLPRKLHHLITGSLIYVASRFLGRGPGATVLLSFALLCYGCHALRRQSNAFDAAYLKRFRRLMRPHEVANATLPGAYYFLLGSGCSLVLFQLRIARLALLHMSVGDPAAAFFGTLCGRHKWVTLVGNLGGHKSLEGSIGCCGVAALATFLVLMVERDFYFDTSGDDGTVGAAAVIALGAGIGAAAAEMINLGGWDDNLTLPLLSGVFLQLTVGCYL</sequence>
<evidence type="ECO:0000313" key="3">
    <source>
        <dbReference type="Proteomes" id="UP001162031"/>
    </source>
</evidence>
<protein>
    <recommendedName>
        <fullName evidence="4">Dolichol kinase</fullName>
    </recommendedName>
</protein>
<organism evidence="2 3">
    <name type="scientific">Hyaloperonospora brassicae</name>
    <name type="common">Brassica downy mildew</name>
    <name type="synonym">Peronospora brassicae</name>
    <dbReference type="NCBI Taxonomy" id="162125"/>
    <lineage>
        <taxon>Eukaryota</taxon>
        <taxon>Sar</taxon>
        <taxon>Stramenopiles</taxon>
        <taxon>Oomycota</taxon>
        <taxon>Peronosporomycetes</taxon>
        <taxon>Peronosporales</taxon>
        <taxon>Peronosporaceae</taxon>
        <taxon>Hyaloperonospora</taxon>
    </lineage>
</organism>
<dbReference type="GO" id="GO:0004143">
    <property type="term" value="F:ATP-dependent diacylglycerol kinase activity"/>
    <property type="evidence" value="ECO:0007669"/>
    <property type="project" value="InterPro"/>
</dbReference>
<keyword evidence="3" id="KW-1185">Reference proteome</keyword>
<feature type="transmembrane region" description="Helical" evidence="1">
    <location>
        <begin position="16"/>
        <end position="35"/>
    </location>
</feature>
<feature type="transmembrane region" description="Helical" evidence="1">
    <location>
        <begin position="123"/>
        <end position="147"/>
    </location>
</feature>
<dbReference type="InterPro" id="IPR037997">
    <property type="entry name" value="Dgk1-like"/>
</dbReference>
<accession>A0AAV0UN81</accession>
<evidence type="ECO:0008006" key="4">
    <source>
        <dbReference type="Google" id="ProtNLM"/>
    </source>
</evidence>
<name>A0AAV0UN81_HYABA</name>
<dbReference type="EMBL" id="CANTFL010001372">
    <property type="protein sequence ID" value="CAI5738305.1"/>
    <property type="molecule type" value="Genomic_DNA"/>
</dbReference>
<proteinExistence type="predicted"/>
<feature type="transmembrane region" description="Helical" evidence="1">
    <location>
        <begin position="191"/>
        <end position="210"/>
    </location>
</feature>
<dbReference type="PANTHER" id="PTHR31303:SF1">
    <property type="entry name" value="CTP-DEPENDENT DIACYLGLYCEROL KINASE 1"/>
    <property type="match status" value="1"/>
</dbReference>
<dbReference type="Proteomes" id="UP001162031">
    <property type="component" value="Unassembled WGS sequence"/>
</dbReference>
<comment type="caution">
    <text evidence="2">The sequence shown here is derived from an EMBL/GenBank/DDBJ whole genome shotgun (WGS) entry which is preliminary data.</text>
</comment>
<evidence type="ECO:0000313" key="2">
    <source>
        <dbReference type="EMBL" id="CAI5738305.1"/>
    </source>
</evidence>
<dbReference type="GO" id="GO:0006654">
    <property type="term" value="P:phosphatidic acid biosynthetic process"/>
    <property type="evidence" value="ECO:0007669"/>
    <property type="project" value="TreeGrafter"/>
</dbReference>
<keyword evidence="1" id="KW-0472">Membrane</keyword>
<reference evidence="2" key="1">
    <citation type="submission" date="2022-12" db="EMBL/GenBank/DDBJ databases">
        <authorList>
            <person name="Webb A."/>
        </authorList>
    </citation>
    <scope>NUCLEOTIDE SEQUENCE</scope>
    <source>
        <strain evidence="2">Hp1</strain>
    </source>
</reference>
<keyword evidence="1" id="KW-0812">Transmembrane</keyword>
<evidence type="ECO:0000256" key="1">
    <source>
        <dbReference type="SAM" id="Phobius"/>
    </source>
</evidence>
<keyword evidence="1" id="KW-1133">Transmembrane helix</keyword>
<feature type="transmembrane region" description="Helical" evidence="1">
    <location>
        <begin position="222"/>
        <end position="241"/>
    </location>
</feature>
<dbReference type="GO" id="GO:0005789">
    <property type="term" value="C:endoplasmic reticulum membrane"/>
    <property type="evidence" value="ECO:0007669"/>
    <property type="project" value="TreeGrafter"/>
</dbReference>
<dbReference type="PANTHER" id="PTHR31303">
    <property type="entry name" value="CTP-DEPENDENT DIACYLGLYCEROL KINASE 1"/>
    <property type="match status" value="1"/>
</dbReference>
<dbReference type="AlphaFoldDB" id="A0AAV0UN81"/>